<proteinExistence type="inferred from homology"/>
<feature type="transmembrane region" description="Helical" evidence="3">
    <location>
        <begin position="492"/>
        <end position="512"/>
    </location>
</feature>
<accession>A0A062VCQ6</accession>
<feature type="transmembrane region" description="Helical" evidence="3">
    <location>
        <begin position="344"/>
        <end position="364"/>
    </location>
</feature>
<keyword evidence="3" id="KW-0472">Membrane</keyword>
<feature type="transmembrane region" description="Helical" evidence="3">
    <location>
        <begin position="234"/>
        <end position="252"/>
    </location>
</feature>
<feature type="transmembrane region" description="Helical" evidence="3">
    <location>
        <begin position="412"/>
        <end position="429"/>
    </location>
</feature>
<dbReference type="GO" id="GO:0015232">
    <property type="term" value="F:heme transmembrane transporter activity"/>
    <property type="evidence" value="ECO:0007669"/>
    <property type="project" value="InterPro"/>
</dbReference>
<feature type="transmembrane region" description="Helical" evidence="3">
    <location>
        <begin position="384"/>
        <end position="403"/>
    </location>
</feature>
<dbReference type="InterPro" id="IPR002541">
    <property type="entry name" value="Cyt_c_assembly"/>
</dbReference>
<feature type="domain" description="Cytochrome c assembly protein" evidence="4">
    <location>
        <begin position="80"/>
        <end position="279"/>
    </location>
</feature>
<name>A0A062VCQ6_9EURY</name>
<sequence>MDIGNTLLLTALFSAVASVLLCKRNNYYFLWMLRWTFFSLSLAVLLLVYYFISKDFSINYVYMYGGNQPLVYNIAAFWTGKEGIHLLLAWATMLCILFFQTKNKENHGFALKTLRIVLIIEILLLIITLADSPFKPIMGVFNTDALSGNGLSPKFISPWFLVHPPLLVMAYAASIILFAAAMVYLHSGEKEWVRTARSWGRFSWLMLSLGMATGGLWAYEIIEWNGFWRWDPVQSGALAVWLVLTAALHAIVRHGHNSLEYKTTAPLLAASVFILNIYVMFFTRIEVRGSKHNFIGSAVWPVLLVGVFLAIIAVLFLILKRKRSDSGGAIQNLKPASLNSMRSSFHATILLLCMLAFVPVWSILHSLTSEEIGEFIPIPEEVYNLWSFPIILMLTLLTVYCMLQGVVKRKDLISVMLASIFIGIVTAFLPETQTPTLLSYTSEFYQQSTLLVQSIGSAPMFSYVSVSLFAIIGTMFRFLYGKNRFSYNNIGIGLIHAGFILIVLGAVASTSFSKEGSLDYALKELNILQNIDLTWSAEITDYSIMDIGDGWERTLNLSIYKNGESHGSGTLSLAKSDGSGYFHKVLLHRTLFTDILIHFASDTPGQSVIKLNVKVVPLVNLLWGGVLLMICGIIFLVKPNLSSKTG</sequence>
<protein>
    <submittedName>
        <fullName evidence="5">Cytochrome c biogenesis factor</fullName>
    </submittedName>
</protein>
<reference evidence="5 6" key="1">
    <citation type="journal article" date="2013" name="Nature">
        <title>Anaerobic oxidation of methane coupled to nitrate reduction in a novel archaeal lineage.</title>
        <authorList>
            <person name="Haroon M.F."/>
            <person name="Hu S."/>
            <person name="Shi Y."/>
            <person name="Imelfort M."/>
            <person name="Keller J."/>
            <person name="Hugenholtz P."/>
            <person name="Yuan Z."/>
            <person name="Tyson G.W."/>
        </authorList>
    </citation>
    <scope>NUCLEOTIDE SEQUENCE [LARGE SCALE GENOMIC DNA]</scope>
    <source>
        <strain evidence="5 6">ANME-2d</strain>
    </source>
</reference>
<dbReference type="PRINTS" id="PR01410">
    <property type="entry name" value="CCBIOGENESIS"/>
</dbReference>
<feature type="transmembrane region" description="Helical" evidence="3">
    <location>
        <begin position="113"/>
        <end position="130"/>
    </location>
</feature>
<keyword evidence="2" id="KW-0201">Cytochrome c-type biogenesis</keyword>
<keyword evidence="3" id="KW-1133">Transmembrane helix</keyword>
<dbReference type="GO" id="GO:0017004">
    <property type="term" value="P:cytochrome complex assembly"/>
    <property type="evidence" value="ECO:0007669"/>
    <property type="project" value="UniProtKB-KW"/>
</dbReference>
<evidence type="ECO:0000313" key="5">
    <source>
        <dbReference type="EMBL" id="KCZ73035.1"/>
    </source>
</evidence>
<keyword evidence="3" id="KW-0812">Transmembrane</keyword>
<dbReference type="Proteomes" id="UP000027153">
    <property type="component" value="Unassembled WGS sequence"/>
</dbReference>
<feature type="transmembrane region" description="Helical" evidence="3">
    <location>
        <begin position="618"/>
        <end position="637"/>
    </location>
</feature>
<evidence type="ECO:0000259" key="4">
    <source>
        <dbReference type="Pfam" id="PF01578"/>
    </source>
</evidence>
<feature type="transmembrane region" description="Helical" evidence="3">
    <location>
        <begin position="199"/>
        <end position="222"/>
    </location>
</feature>
<evidence type="ECO:0000256" key="2">
    <source>
        <dbReference type="ARBA" id="ARBA00022748"/>
    </source>
</evidence>
<keyword evidence="6" id="KW-1185">Reference proteome</keyword>
<comment type="similarity">
    <text evidence="1">Belongs to the CcmF/CycK/Ccl1/NrfE/CcsA family.</text>
</comment>
<organism evidence="5 6">
    <name type="scientific">Candidatus Methanoperedens nitratireducens</name>
    <dbReference type="NCBI Taxonomy" id="1392998"/>
    <lineage>
        <taxon>Archaea</taxon>
        <taxon>Methanobacteriati</taxon>
        <taxon>Methanobacteriota</taxon>
        <taxon>Stenosarchaea group</taxon>
        <taxon>Methanomicrobia</taxon>
        <taxon>Methanosarcinales</taxon>
        <taxon>ANME-2 cluster</taxon>
        <taxon>Candidatus Methanoperedentaceae</taxon>
        <taxon>Candidatus Methanoperedens</taxon>
    </lineage>
</organism>
<feature type="transmembrane region" description="Helical" evidence="3">
    <location>
        <begin position="460"/>
        <end position="480"/>
    </location>
</feature>
<feature type="transmembrane region" description="Helical" evidence="3">
    <location>
        <begin position="84"/>
        <end position="101"/>
    </location>
</feature>
<gene>
    <name evidence="5" type="ORF">ANME2D_00094</name>
</gene>
<dbReference type="GO" id="GO:0016020">
    <property type="term" value="C:membrane"/>
    <property type="evidence" value="ECO:0007669"/>
    <property type="project" value="InterPro"/>
</dbReference>
<dbReference type="Pfam" id="PF01578">
    <property type="entry name" value="Cytochrom_C_asm"/>
    <property type="match status" value="1"/>
</dbReference>
<evidence type="ECO:0000313" key="6">
    <source>
        <dbReference type="Proteomes" id="UP000027153"/>
    </source>
</evidence>
<feature type="transmembrane region" description="Helical" evidence="3">
    <location>
        <begin position="32"/>
        <end position="52"/>
    </location>
</feature>
<feature type="transmembrane region" description="Helical" evidence="3">
    <location>
        <begin position="294"/>
        <end position="319"/>
    </location>
</feature>
<dbReference type="RefSeq" id="WP_048088238.1">
    <property type="nucleotide sequence ID" value="NZ_JMIY01000001.1"/>
</dbReference>
<evidence type="ECO:0000256" key="1">
    <source>
        <dbReference type="ARBA" id="ARBA00009186"/>
    </source>
</evidence>
<dbReference type="GO" id="GO:0020037">
    <property type="term" value="F:heme binding"/>
    <property type="evidence" value="ECO:0007669"/>
    <property type="project" value="InterPro"/>
</dbReference>
<dbReference type="PANTHER" id="PTHR43653">
    <property type="entry name" value="CYTOCHROME C ASSEMBLY PROTEIN-RELATED"/>
    <property type="match status" value="1"/>
</dbReference>
<dbReference type="InterPro" id="IPR003567">
    <property type="entry name" value="Cyt_c_biogenesis"/>
</dbReference>
<feature type="transmembrane region" description="Helical" evidence="3">
    <location>
        <begin position="264"/>
        <end position="282"/>
    </location>
</feature>
<dbReference type="AlphaFoldDB" id="A0A062VCQ6"/>
<dbReference type="EMBL" id="JMIY01000001">
    <property type="protein sequence ID" value="KCZ73035.1"/>
    <property type="molecule type" value="Genomic_DNA"/>
</dbReference>
<dbReference type="OrthoDB" id="15291at2157"/>
<comment type="caution">
    <text evidence="5">The sequence shown here is derived from an EMBL/GenBank/DDBJ whole genome shotgun (WGS) entry which is preliminary data.</text>
</comment>
<feature type="transmembrane region" description="Helical" evidence="3">
    <location>
        <begin position="166"/>
        <end position="187"/>
    </location>
</feature>
<evidence type="ECO:0000256" key="3">
    <source>
        <dbReference type="SAM" id="Phobius"/>
    </source>
</evidence>
<dbReference type="PANTHER" id="PTHR43653:SF1">
    <property type="entry name" value="CYTOCHROME C-TYPE BIOGENESIS PROTEIN CCMF"/>
    <property type="match status" value="1"/>
</dbReference>